<organism evidence="1 2">
    <name type="scientific">Exserohilum turcicum (strain 28A)</name>
    <name type="common">Northern leaf blight fungus</name>
    <name type="synonym">Setosphaeria turcica</name>
    <dbReference type="NCBI Taxonomy" id="671987"/>
    <lineage>
        <taxon>Eukaryota</taxon>
        <taxon>Fungi</taxon>
        <taxon>Dikarya</taxon>
        <taxon>Ascomycota</taxon>
        <taxon>Pezizomycotina</taxon>
        <taxon>Dothideomycetes</taxon>
        <taxon>Pleosporomycetidae</taxon>
        <taxon>Pleosporales</taxon>
        <taxon>Pleosporineae</taxon>
        <taxon>Pleosporaceae</taxon>
        <taxon>Exserohilum</taxon>
    </lineage>
</organism>
<proteinExistence type="predicted"/>
<dbReference type="GeneID" id="19398118"/>
<gene>
    <name evidence="1" type="ORF">SETTUDRAFT_161126</name>
</gene>
<accession>R0K3E2</accession>
<dbReference type="RefSeq" id="XP_008024813.1">
    <property type="nucleotide sequence ID" value="XM_008026622.1"/>
</dbReference>
<dbReference type="EMBL" id="KB908581">
    <property type="protein sequence ID" value="EOA87593.1"/>
    <property type="molecule type" value="Genomic_DNA"/>
</dbReference>
<dbReference type="Proteomes" id="UP000016935">
    <property type="component" value="Unassembled WGS sequence"/>
</dbReference>
<sequence>MVNGSTCQVCHCRYDVSDSGNAEKQVDVRYCVPYMEDGTCDLYLKIGVEMVVVDRVDARAAAETDPQASDHKMMEATWQCANSLTPLFPDSAPLHVECQRDILQWREEARERHVQR</sequence>
<evidence type="ECO:0000313" key="2">
    <source>
        <dbReference type="Proteomes" id="UP000016935"/>
    </source>
</evidence>
<keyword evidence="2" id="KW-1185">Reference proteome</keyword>
<reference evidence="1 2" key="2">
    <citation type="journal article" date="2013" name="PLoS Genet.">
        <title>Comparative genome structure, secondary metabolite, and effector coding capacity across Cochliobolus pathogens.</title>
        <authorList>
            <person name="Condon B.J."/>
            <person name="Leng Y."/>
            <person name="Wu D."/>
            <person name="Bushley K.E."/>
            <person name="Ohm R.A."/>
            <person name="Otillar R."/>
            <person name="Martin J."/>
            <person name="Schackwitz W."/>
            <person name="Grimwood J."/>
            <person name="MohdZainudin N."/>
            <person name="Xue C."/>
            <person name="Wang R."/>
            <person name="Manning V.A."/>
            <person name="Dhillon B."/>
            <person name="Tu Z.J."/>
            <person name="Steffenson B.J."/>
            <person name="Salamov A."/>
            <person name="Sun H."/>
            <person name="Lowry S."/>
            <person name="LaButti K."/>
            <person name="Han J."/>
            <person name="Copeland A."/>
            <person name="Lindquist E."/>
            <person name="Barry K."/>
            <person name="Schmutz J."/>
            <person name="Baker S.E."/>
            <person name="Ciuffetti L.M."/>
            <person name="Grigoriev I.V."/>
            <person name="Zhong S."/>
            <person name="Turgeon B.G."/>
        </authorList>
    </citation>
    <scope>NUCLEOTIDE SEQUENCE [LARGE SCALE GENOMIC DNA]</scope>
    <source>
        <strain evidence="2">28A</strain>
    </source>
</reference>
<dbReference type="AlphaFoldDB" id="R0K3E2"/>
<protein>
    <submittedName>
        <fullName evidence="1">Uncharacterized protein</fullName>
    </submittedName>
</protein>
<dbReference type="HOGENOM" id="CLU_2098343_0_0_1"/>
<evidence type="ECO:0000313" key="1">
    <source>
        <dbReference type="EMBL" id="EOA87593.1"/>
    </source>
</evidence>
<name>R0K3E2_EXST2</name>
<reference evidence="1 2" key="1">
    <citation type="journal article" date="2012" name="PLoS Pathog.">
        <title>Diverse lifestyles and strategies of plant pathogenesis encoded in the genomes of eighteen Dothideomycetes fungi.</title>
        <authorList>
            <person name="Ohm R.A."/>
            <person name="Feau N."/>
            <person name="Henrissat B."/>
            <person name="Schoch C.L."/>
            <person name="Horwitz B.A."/>
            <person name="Barry K.W."/>
            <person name="Condon B.J."/>
            <person name="Copeland A.C."/>
            <person name="Dhillon B."/>
            <person name="Glaser F."/>
            <person name="Hesse C.N."/>
            <person name="Kosti I."/>
            <person name="LaButti K."/>
            <person name="Lindquist E.A."/>
            <person name="Lucas S."/>
            <person name="Salamov A.A."/>
            <person name="Bradshaw R.E."/>
            <person name="Ciuffetti L."/>
            <person name="Hamelin R.C."/>
            <person name="Kema G.H.J."/>
            <person name="Lawrence C."/>
            <person name="Scott J.A."/>
            <person name="Spatafora J.W."/>
            <person name="Turgeon B.G."/>
            <person name="de Wit P.J.G.M."/>
            <person name="Zhong S."/>
            <person name="Goodwin S.B."/>
            <person name="Grigoriev I.V."/>
        </authorList>
    </citation>
    <scope>NUCLEOTIDE SEQUENCE [LARGE SCALE GENOMIC DNA]</scope>
    <source>
        <strain evidence="2">28A</strain>
    </source>
</reference>